<dbReference type="PANTHER" id="PTHR24171">
    <property type="entry name" value="ANKYRIN REPEAT DOMAIN-CONTAINING PROTEIN 39-RELATED"/>
    <property type="match status" value="1"/>
</dbReference>
<gene>
    <name evidence="4" type="ORF">BCV72DRAFT_94687</name>
</gene>
<feature type="repeat" description="ANK" evidence="3">
    <location>
        <begin position="76"/>
        <end position="113"/>
    </location>
</feature>
<dbReference type="SUPFAM" id="SSF48403">
    <property type="entry name" value="Ankyrin repeat"/>
    <property type="match status" value="1"/>
</dbReference>
<dbReference type="AlphaFoldDB" id="A0A1X0RHV3"/>
<dbReference type="PANTHER" id="PTHR24171:SF8">
    <property type="entry name" value="BRCA1-ASSOCIATED RING DOMAIN PROTEIN 1"/>
    <property type="match status" value="1"/>
</dbReference>
<evidence type="ECO:0000256" key="3">
    <source>
        <dbReference type="PROSITE-ProRule" id="PRU00023"/>
    </source>
</evidence>
<dbReference type="InterPro" id="IPR036770">
    <property type="entry name" value="Ankyrin_rpt-contain_sf"/>
</dbReference>
<dbReference type="VEuPathDB" id="FungiDB:BCV72DRAFT_94687"/>
<dbReference type="Proteomes" id="UP000242414">
    <property type="component" value="Unassembled WGS sequence"/>
</dbReference>
<name>A0A1X0RHV3_RHIZD</name>
<protein>
    <submittedName>
        <fullName evidence="4">Ankyrin</fullName>
    </submittedName>
</protein>
<dbReference type="GO" id="GO:0085020">
    <property type="term" value="P:protein K6-linked ubiquitination"/>
    <property type="evidence" value="ECO:0007669"/>
    <property type="project" value="TreeGrafter"/>
</dbReference>
<sequence length="152" mass="16842">MNDEEGATNDDLMLAACRNDQDEMLEDILKEGDFDINYTDGLGDTACHYAAKFGAKNCLELLVHISSIDLNRKNKEGKTPLHLAAQYDDDPDIALDMVDLLLGSGADPRIKDNQGSTILDHVVNEDMRDLIEQSLAGYNMGMSDNDDEDEFI</sequence>
<dbReference type="GO" id="GO:0004842">
    <property type="term" value="F:ubiquitin-protein transferase activity"/>
    <property type="evidence" value="ECO:0007669"/>
    <property type="project" value="TreeGrafter"/>
</dbReference>
<dbReference type="OrthoDB" id="9995210at2759"/>
<dbReference type="InterPro" id="IPR002110">
    <property type="entry name" value="Ankyrin_rpt"/>
</dbReference>
<evidence type="ECO:0000313" key="4">
    <source>
        <dbReference type="EMBL" id="ORE11589.1"/>
    </source>
</evidence>
<dbReference type="Gene3D" id="1.25.40.20">
    <property type="entry name" value="Ankyrin repeat-containing domain"/>
    <property type="match status" value="1"/>
</dbReference>
<dbReference type="PROSITE" id="PS50297">
    <property type="entry name" value="ANK_REP_REGION"/>
    <property type="match status" value="1"/>
</dbReference>
<evidence type="ECO:0000256" key="2">
    <source>
        <dbReference type="ARBA" id="ARBA00023043"/>
    </source>
</evidence>
<evidence type="ECO:0000256" key="1">
    <source>
        <dbReference type="ARBA" id="ARBA00022737"/>
    </source>
</evidence>
<dbReference type="Pfam" id="PF12796">
    <property type="entry name" value="Ank_2"/>
    <property type="match status" value="1"/>
</dbReference>
<dbReference type="SMART" id="SM00248">
    <property type="entry name" value="ANK"/>
    <property type="match status" value="3"/>
</dbReference>
<dbReference type="EMBL" id="KV921856">
    <property type="protein sequence ID" value="ORE11589.1"/>
    <property type="molecule type" value="Genomic_DNA"/>
</dbReference>
<proteinExistence type="predicted"/>
<organism evidence="4">
    <name type="scientific">Rhizopus microsporus var. microsporus</name>
    <dbReference type="NCBI Taxonomy" id="86635"/>
    <lineage>
        <taxon>Eukaryota</taxon>
        <taxon>Fungi</taxon>
        <taxon>Fungi incertae sedis</taxon>
        <taxon>Mucoromycota</taxon>
        <taxon>Mucoromycotina</taxon>
        <taxon>Mucoromycetes</taxon>
        <taxon>Mucorales</taxon>
        <taxon>Mucorineae</taxon>
        <taxon>Rhizopodaceae</taxon>
        <taxon>Rhizopus</taxon>
    </lineage>
</organism>
<keyword evidence="2 3" id="KW-0040">ANK repeat</keyword>
<reference evidence="4" key="1">
    <citation type="journal article" date="2016" name="Proc. Natl. Acad. Sci. U.S.A.">
        <title>Lipid metabolic changes in an early divergent fungus govern the establishment of a mutualistic symbiosis with endobacteria.</title>
        <authorList>
            <person name="Lastovetsky O.A."/>
            <person name="Gaspar M.L."/>
            <person name="Mondo S.J."/>
            <person name="LaButti K.M."/>
            <person name="Sandor L."/>
            <person name="Grigoriev I.V."/>
            <person name="Henry S.A."/>
            <person name="Pawlowska T.E."/>
        </authorList>
    </citation>
    <scope>NUCLEOTIDE SEQUENCE [LARGE SCALE GENOMIC DNA]</scope>
    <source>
        <strain evidence="4">ATCC 52814</strain>
    </source>
</reference>
<dbReference type="PROSITE" id="PS50088">
    <property type="entry name" value="ANK_REPEAT"/>
    <property type="match status" value="1"/>
</dbReference>
<accession>A0A1X0RHV3</accession>
<keyword evidence="1" id="KW-0677">Repeat</keyword>